<reference evidence="8 9" key="1">
    <citation type="submission" date="2023-09" db="EMBL/GenBank/DDBJ databases">
        <title>Nesidiocoris tenuis whole genome shotgun sequence.</title>
        <authorList>
            <person name="Shibata T."/>
            <person name="Shimoda M."/>
            <person name="Kobayashi T."/>
            <person name="Uehara T."/>
        </authorList>
    </citation>
    <scope>NUCLEOTIDE SEQUENCE [LARGE SCALE GENOMIC DNA]</scope>
    <source>
        <strain evidence="8 9">Japan</strain>
    </source>
</reference>
<name>A0ABN7AKJ6_9HEMI</name>
<dbReference type="InterPro" id="IPR011583">
    <property type="entry name" value="Chitinase_II/V-like_cat"/>
</dbReference>
<organism evidence="8 9">
    <name type="scientific">Nesidiocoris tenuis</name>
    <dbReference type="NCBI Taxonomy" id="355587"/>
    <lineage>
        <taxon>Eukaryota</taxon>
        <taxon>Metazoa</taxon>
        <taxon>Ecdysozoa</taxon>
        <taxon>Arthropoda</taxon>
        <taxon>Hexapoda</taxon>
        <taxon>Insecta</taxon>
        <taxon>Pterygota</taxon>
        <taxon>Neoptera</taxon>
        <taxon>Paraneoptera</taxon>
        <taxon>Hemiptera</taxon>
        <taxon>Heteroptera</taxon>
        <taxon>Panheteroptera</taxon>
        <taxon>Cimicomorpha</taxon>
        <taxon>Miridae</taxon>
        <taxon>Dicyphina</taxon>
        <taxon>Nesidiocoris</taxon>
    </lineage>
</organism>
<protein>
    <submittedName>
        <fullName evidence="8">Glyco_18</fullName>
    </submittedName>
</protein>
<dbReference type="Gene3D" id="3.10.50.10">
    <property type="match status" value="1"/>
</dbReference>
<evidence type="ECO:0000313" key="9">
    <source>
        <dbReference type="Proteomes" id="UP001307889"/>
    </source>
</evidence>
<evidence type="ECO:0000256" key="4">
    <source>
        <dbReference type="RuleBase" id="RU004453"/>
    </source>
</evidence>
<dbReference type="Gene3D" id="3.20.20.80">
    <property type="entry name" value="Glycosidases"/>
    <property type="match status" value="1"/>
</dbReference>
<dbReference type="EMBL" id="AP028911">
    <property type="protein sequence ID" value="BES92766.1"/>
    <property type="molecule type" value="Genomic_DNA"/>
</dbReference>
<dbReference type="InterPro" id="IPR050314">
    <property type="entry name" value="Glycosyl_Hydrlase_18"/>
</dbReference>
<dbReference type="Proteomes" id="UP001307889">
    <property type="component" value="Chromosome 3"/>
</dbReference>
<dbReference type="SMART" id="SM00636">
    <property type="entry name" value="Glyco_18"/>
    <property type="match status" value="1"/>
</dbReference>
<dbReference type="PANTHER" id="PTHR11177:SF390">
    <property type="entry name" value="CHITINASE 11"/>
    <property type="match status" value="1"/>
</dbReference>
<dbReference type="SUPFAM" id="SSF51445">
    <property type="entry name" value="(Trans)glycosidases"/>
    <property type="match status" value="1"/>
</dbReference>
<keyword evidence="6" id="KW-0812">Transmembrane</keyword>
<accession>A0ABN7AKJ6</accession>
<evidence type="ECO:0000259" key="7">
    <source>
        <dbReference type="PROSITE" id="PS51910"/>
    </source>
</evidence>
<dbReference type="PROSITE" id="PS01095">
    <property type="entry name" value="GH18_1"/>
    <property type="match status" value="1"/>
</dbReference>
<keyword evidence="6" id="KW-1133">Transmembrane helix</keyword>
<feature type="domain" description="GH18" evidence="7">
    <location>
        <begin position="99"/>
        <end position="458"/>
    </location>
</feature>
<evidence type="ECO:0000256" key="2">
    <source>
        <dbReference type="ARBA" id="ARBA00023295"/>
    </source>
</evidence>
<dbReference type="InterPro" id="IPR001579">
    <property type="entry name" value="Glyco_hydro_18_chit_AS"/>
</dbReference>
<dbReference type="PANTHER" id="PTHR11177">
    <property type="entry name" value="CHITINASE"/>
    <property type="match status" value="1"/>
</dbReference>
<evidence type="ECO:0000256" key="6">
    <source>
        <dbReference type="SAM" id="Phobius"/>
    </source>
</evidence>
<proteinExistence type="inferred from homology"/>
<evidence type="ECO:0000256" key="3">
    <source>
        <dbReference type="RuleBase" id="RU000489"/>
    </source>
</evidence>
<dbReference type="InterPro" id="IPR029070">
    <property type="entry name" value="Chitinase_insertion_sf"/>
</dbReference>
<keyword evidence="9" id="KW-1185">Reference proteome</keyword>
<comment type="similarity">
    <text evidence="4">Belongs to the glycosyl hydrolase 18 family.</text>
</comment>
<dbReference type="InterPro" id="IPR001223">
    <property type="entry name" value="Glyco_hydro18_cat"/>
</dbReference>
<evidence type="ECO:0000256" key="1">
    <source>
        <dbReference type="ARBA" id="ARBA00022801"/>
    </source>
</evidence>
<dbReference type="Pfam" id="PF00704">
    <property type="entry name" value="Glyco_hydro_18"/>
    <property type="match status" value="1"/>
</dbReference>
<dbReference type="PROSITE" id="PS51910">
    <property type="entry name" value="GH18_2"/>
    <property type="match status" value="1"/>
</dbReference>
<dbReference type="InterPro" id="IPR017853">
    <property type="entry name" value="GH"/>
</dbReference>
<keyword evidence="6" id="KW-0472">Membrane</keyword>
<evidence type="ECO:0000313" key="8">
    <source>
        <dbReference type="EMBL" id="BES92766.1"/>
    </source>
</evidence>
<keyword evidence="2 3" id="KW-0326">Glycosidase</keyword>
<evidence type="ECO:0000256" key="5">
    <source>
        <dbReference type="SAM" id="MobiDB-lite"/>
    </source>
</evidence>
<feature type="transmembrane region" description="Helical" evidence="6">
    <location>
        <begin position="37"/>
        <end position="59"/>
    </location>
</feature>
<feature type="region of interest" description="Disordered" evidence="5">
    <location>
        <begin position="1"/>
        <end position="28"/>
    </location>
</feature>
<sequence length="460" mass="52124">MTAPVKFSNASRNDHDTVPLHAESGKTGQSADNKFRLLRGCWLFVMILLLIVIALALVFDRNLCRSKRSHNSIMEDESSRVEGGISDVISETKEAADGFRIVCYYVIQSNNTRSRILPPHSLDPYYCTHIIIGFSAIENGTLQPQNDDYLDVYKKVIALKKVNPSLKVLLSVEDMSSYGEFSRMISTDLHRTTFIKNAISFLNKTGFDGIDLDWEFPSWPDADLNQVKNFSLLIAELRQYVSKEAQHMLLSAAVAAPDLIIQQSYEVGELAKYLDFVSIMSYDYHMFSEFLPLTGPNAPLYPRDQELGYMRTLNADWSANRWLELGMPRKKINVGIPTYGHSFRLTNENNNGWNAPASGFGYTGTDGFTSYPDACKFLKDRKTNHNFDDSYQVPYAYNGNEWISYENELSVKLKAMYVKEKRFGGAMIYSLNSDDFYGECGAKKFVLTRTVNDILTSDDG</sequence>
<gene>
    <name evidence="8" type="ORF">NTJ_05567</name>
</gene>
<keyword evidence="1 3" id="KW-0378">Hydrolase</keyword>
<dbReference type="SUPFAM" id="SSF54556">
    <property type="entry name" value="Chitinase insertion domain"/>
    <property type="match status" value="1"/>
</dbReference>